<dbReference type="KEGG" id="mlr:MELLADRAFT_69357"/>
<dbReference type="OrthoDB" id="10337743at2759"/>
<reference evidence="4" key="1">
    <citation type="journal article" date="2011" name="Proc. Natl. Acad. Sci. U.S.A.">
        <title>Obligate biotrophy features unraveled by the genomic analysis of rust fungi.</title>
        <authorList>
            <person name="Duplessis S."/>
            <person name="Cuomo C.A."/>
            <person name="Lin Y.-C."/>
            <person name="Aerts A."/>
            <person name="Tisserant E."/>
            <person name="Veneault-Fourrey C."/>
            <person name="Joly D.L."/>
            <person name="Hacquard S."/>
            <person name="Amselem J."/>
            <person name="Cantarel B.L."/>
            <person name="Chiu R."/>
            <person name="Coutinho P.M."/>
            <person name="Feau N."/>
            <person name="Field M."/>
            <person name="Frey P."/>
            <person name="Gelhaye E."/>
            <person name="Goldberg J."/>
            <person name="Grabherr M.G."/>
            <person name="Kodira C.D."/>
            <person name="Kohler A."/>
            <person name="Kuees U."/>
            <person name="Lindquist E.A."/>
            <person name="Lucas S.M."/>
            <person name="Mago R."/>
            <person name="Mauceli E."/>
            <person name="Morin E."/>
            <person name="Murat C."/>
            <person name="Pangilinan J.L."/>
            <person name="Park R."/>
            <person name="Pearson M."/>
            <person name="Quesneville H."/>
            <person name="Rouhier N."/>
            <person name="Sakthikumar S."/>
            <person name="Salamov A.A."/>
            <person name="Schmutz J."/>
            <person name="Selles B."/>
            <person name="Shapiro H."/>
            <person name="Tanguay P."/>
            <person name="Tuskan G.A."/>
            <person name="Henrissat B."/>
            <person name="Van de Peer Y."/>
            <person name="Rouze P."/>
            <person name="Ellis J.G."/>
            <person name="Dodds P.N."/>
            <person name="Schein J.E."/>
            <person name="Zhong S."/>
            <person name="Hamelin R.C."/>
            <person name="Grigoriev I.V."/>
            <person name="Szabo L.J."/>
            <person name="Martin F."/>
        </authorList>
    </citation>
    <scope>NUCLEOTIDE SEQUENCE [LARGE SCALE GENOMIC DNA]</scope>
    <source>
        <strain evidence="4">98AG31 / pathotype 3-4-7</strain>
    </source>
</reference>
<feature type="region of interest" description="Disordered" evidence="1">
    <location>
        <begin position="209"/>
        <end position="296"/>
    </location>
</feature>
<feature type="compositionally biased region" description="Polar residues" evidence="1">
    <location>
        <begin position="225"/>
        <end position="239"/>
    </location>
</feature>
<evidence type="ECO:0000256" key="2">
    <source>
        <dbReference type="SAM" id="Phobius"/>
    </source>
</evidence>
<feature type="transmembrane region" description="Helical" evidence="2">
    <location>
        <begin position="36"/>
        <end position="55"/>
    </location>
</feature>
<dbReference type="InParanoid" id="F4SAF0"/>
<feature type="compositionally biased region" description="Basic residues" evidence="1">
    <location>
        <begin position="281"/>
        <end position="296"/>
    </location>
</feature>
<dbReference type="GeneID" id="18931223"/>
<dbReference type="VEuPathDB" id="FungiDB:MELLADRAFT_69357"/>
<organism evidence="4">
    <name type="scientific">Melampsora larici-populina (strain 98AG31 / pathotype 3-4-7)</name>
    <name type="common">Poplar leaf rust fungus</name>
    <dbReference type="NCBI Taxonomy" id="747676"/>
    <lineage>
        <taxon>Eukaryota</taxon>
        <taxon>Fungi</taxon>
        <taxon>Dikarya</taxon>
        <taxon>Basidiomycota</taxon>
        <taxon>Pucciniomycotina</taxon>
        <taxon>Pucciniomycetes</taxon>
        <taxon>Pucciniales</taxon>
        <taxon>Melampsoraceae</taxon>
        <taxon>Melampsora</taxon>
    </lineage>
</organism>
<dbReference type="AlphaFoldDB" id="F4SAF0"/>
<dbReference type="RefSeq" id="XP_007418339.1">
    <property type="nucleotide sequence ID" value="XM_007418277.1"/>
</dbReference>
<evidence type="ECO:0000256" key="1">
    <source>
        <dbReference type="SAM" id="MobiDB-lite"/>
    </source>
</evidence>
<accession>F4SAF0</accession>
<protein>
    <submittedName>
        <fullName evidence="3">Uncharacterized protein</fullName>
    </submittedName>
</protein>
<keyword evidence="2" id="KW-1133">Transmembrane helix</keyword>
<gene>
    <name evidence="3" type="ORF">MELLADRAFT_69357</name>
</gene>
<sequence length="296" mass="33540">MDQNSTQSRPQRRRMDETLKSSIEIIRLTIRKQPFIIIRLTFWLVVWIMSIAHLADCVQFFRLSLDSVVPPNTPLPNGIEDSRRQSVPFLIMLGVLLTTLMPIIIVAPLFKVAAFLTYVVSELAWVSIIGFLLMCGGAGLAPTGNSPKMPTQLQALFSKTIGLTFTLFILLFVYSILLVILYFHHRGRGTLKIFTMPLNDLIYPTEDSRPEVDVPLPTDPEKGNSIDSVSSANSRNLPTSILKHPAQTYKSDGRRATLPAEFDPQTPTSGWDEDEDEDSRRHRLSTFRREKRKTKK</sequence>
<keyword evidence="2" id="KW-0472">Membrane</keyword>
<feature type="transmembrane region" description="Helical" evidence="2">
    <location>
        <begin position="161"/>
        <end position="183"/>
    </location>
</feature>
<feature type="transmembrane region" description="Helical" evidence="2">
    <location>
        <begin position="122"/>
        <end position="141"/>
    </location>
</feature>
<name>F4SAF0_MELLP</name>
<dbReference type="EMBL" id="GL883177">
    <property type="protein sequence ID" value="EGF98375.1"/>
    <property type="molecule type" value="Genomic_DNA"/>
</dbReference>
<keyword evidence="4" id="KW-1185">Reference proteome</keyword>
<dbReference type="HOGENOM" id="CLU_940345_0_0_1"/>
<keyword evidence="2" id="KW-0812">Transmembrane</keyword>
<evidence type="ECO:0000313" key="4">
    <source>
        <dbReference type="Proteomes" id="UP000001072"/>
    </source>
</evidence>
<dbReference type="Proteomes" id="UP000001072">
    <property type="component" value="Unassembled WGS sequence"/>
</dbReference>
<proteinExistence type="predicted"/>
<feature type="transmembrane region" description="Helical" evidence="2">
    <location>
        <begin position="89"/>
        <end position="110"/>
    </location>
</feature>
<evidence type="ECO:0000313" key="3">
    <source>
        <dbReference type="EMBL" id="EGF98375.1"/>
    </source>
</evidence>